<accession>A0ABR0XJ77</accession>
<proteinExistence type="predicted"/>
<keyword evidence="2" id="KW-1185">Reference proteome</keyword>
<dbReference type="Proteomes" id="UP001318860">
    <property type="component" value="Unassembled WGS sequence"/>
</dbReference>
<organism evidence="1 2">
    <name type="scientific">Rehmannia glutinosa</name>
    <name type="common">Chinese foxglove</name>
    <dbReference type="NCBI Taxonomy" id="99300"/>
    <lineage>
        <taxon>Eukaryota</taxon>
        <taxon>Viridiplantae</taxon>
        <taxon>Streptophyta</taxon>
        <taxon>Embryophyta</taxon>
        <taxon>Tracheophyta</taxon>
        <taxon>Spermatophyta</taxon>
        <taxon>Magnoliopsida</taxon>
        <taxon>eudicotyledons</taxon>
        <taxon>Gunneridae</taxon>
        <taxon>Pentapetalae</taxon>
        <taxon>asterids</taxon>
        <taxon>lamiids</taxon>
        <taxon>Lamiales</taxon>
        <taxon>Orobanchaceae</taxon>
        <taxon>Rehmannieae</taxon>
        <taxon>Rehmannia</taxon>
    </lineage>
</organism>
<gene>
    <name evidence="1" type="ORF">DH2020_006412</name>
</gene>
<protein>
    <submittedName>
        <fullName evidence="1">Uncharacterized protein</fullName>
    </submittedName>
</protein>
<evidence type="ECO:0000313" key="2">
    <source>
        <dbReference type="Proteomes" id="UP001318860"/>
    </source>
</evidence>
<reference evidence="1 2" key="1">
    <citation type="journal article" date="2021" name="Comput. Struct. Biotechnol. J.">
        <title>De novo genome assembly of the potent medicinal plant Rehmannia glutinosa using nanopore technology.</title>
        <authorList>
            <person name="Ma L."/>
            <person name="Dong C."/>
            <person name="Song C."/>
            <person name="Wang X."/>
            <person name="Zheng X."/>
            <person name="Niu Y."/>
            <person name="Chen S."/>
            <person name="Feng W."/>
        </authorList>
    </citation>
    <scope>NUCLEOTIDE SEQUENCE [LARGE SCALE GENOMIC DNA]</scope>
    <source>
        <strain evidence="1">DH-2019</strain>
    </source>
</reference>
<evidence type="ECO:0000313" key="1">
    <source>
        <dbReference type="EMBL" id="KAK6159098.1"/>
    </source>
</evidence>
<name>A0ABR0XJ77_REHGL</name>
<comment type="caution">
    <text evidence="1">The sequence shown here is derived from an EMBL/GenBank/DDBJ whole genome shotgun (WGS) entry which is preliminary data.</text>
</comment>
<sequence length="222" mass="24992">MANILVYLPLSAKINERSSRPSKIACGNESKVGKRSTSLKRGAKFLSNRGLGFRHLRAFNLALLAKQAWRLLCQPHSLIARLLRAKYFPGGTFFNAQLGNRPFWSWRSLIESRSLISMGARRLICLGSTTRIWLDPWLPRSKYFFVHSMPGTQDILATVNSLFNASNSGWNEALVRSTFSLEEASIILSIPIGDTGGDLWCWHHTRNGKFTVKSAYHILVQA</sequence>
<dbReference type="EMBL" id="JABTTQ020000004">
    <property type="protein sequence ID" value="KAK6159098.1"/>
    <property type="molecule type" value="Genomic_DNA"/>
</dbReference>